<dbReference type="OrthoDB" id="12093at10239"/>
<dbReference type="Gene3D" id="3.40.50.300">
    <property type="entry name" value="P-loop containing nucleotide triphosphate hydrolases"/>
    <property type="match status" value="1"/>
</dbReference>
<reference evidence="1 2" key="1">
    <citation type="journal article" date="2006" name="Virology">
        <title>His1 and His2 are distantly related, spindle-shaped haloviruses belonging to the novel virus group, Salterprovirus.</title>
        <authorList>
            <person name="Bath C."/>
            <person name="Cukalac T."/>
            <person name="Porter K."/>
            <person name="Dyall-Smith M.L."/>
        </authorList>
    </citation>
    <scope>NUCLEOTIDE SEQUENCE</scope>
</reference>
<name>Q25BC7_HIS2V</name>
<sequence>MNRDRQEQSSEEFSTSAELRSYIENNLKDQNSEVYPHAGLVDDANVHDFMSFMESAYEGKHSEMPHFFKNTEMGKIMKKKSATRTATNAVQQGNISQMKFISGKQSYTNDISGIHTLIDLRNKLGKDAYIQYLFGHMGNGKTDFAILQAEISHIEHNTDVATNIKSLAEEREHVTYIPQYGDLLQWLADGAKVKSIDQIAELEIDVQDKLFIFDEASSHASGYSDDAYETQKKLGTLVKKIRKVGGNLIIIGHTGKDVHPDIRRITNDCVSKSSLKTAEYYHAVNEQGNGEGHKETISGIPQTNWNGYDTNEITSWDWSDVPLDEEMDVIEAKEEQEISKEKRDMRILKAVVENEHPKIEPNEKGEITGEMIGEHYDITAQRVSQIVREYEEKAQEAKA</sequence>
<organism evidence="1 2">
    <name type="scientific">His 2 virus</name>
    <name type="common">His2V</name>
    <name type="synonym">Haloarcula hispanica virus 2</name>
    <dbReference type="NCBI Taxonomy" id="128710"/>
    <lineage>
        <taxon>Viruses</taxon>
        <taxon>Monodnaviria</taxon>
        <taxon>Trapavirae</taxon>
        <taxon>Saleviricota</taxon>
        <taxon>Huolimaviricetes</taxon>
        <taxon>Haloruvirales</taxon>
        <taxon>Pleolipoviridae</taxon>
        <taxon>Gammapleolipovirus</taxon>
        <taxon>Gammapleolipovirus australiense</taxon>
        <taxon>Gammapleolipovirus His2</taxon>
    </lineage>
</organism>
<dbReference type="GeneID" id="5142448"/>
<dbReference type="Proteomes" id="UP000002259">
    <property type="component" value="Segment"/>
</dbReference>
<organismHost>
    <name type="scientific">Haloarcula hispanica</name>
    <dbReference type="NCBI Taxonomy" id="51589"/>
</organismHost>
<proteinExistence type="predicted"/>
<evidence type="ECO:0000313" key="2">
    <source>
        <dbReference type="Proteomes" id="UP000002259"/>
    </source>
</evidence>
<evidence type="ECO:0000313" key="1">
    <source>
        <dbReference type="EMBL" id="AAQ13816.1"/>
    </source>
</evidence>
<keyword evidence="2" id="KW-1185">Reference proteome</keyword>
<dbReference type="RefSeq" id="YP_529663.1">
    <property type="nucleotide sequence ID" value="NC_007918.1"/>
</dbReference>
<protein>
    <submittedName>
        <fullName evidence="1">Uncharacterized protein</fullName>
    </submittedName>
</protein>
<dbReference type="KEGG" id="vg:5142448"/>
<accession>Q25BC7</accession>
<dbReference type="EMBL" id="AF191797">
    <property type="protein sequence ID" value="AAQ13816.1"/>
    <property type="molecule type" value="Genomic_DNA"/>
</dbReference>
<dbReference type="InterPro" id="IPR027417">
    <property type="entry name" value="P-loop_NTPase"/>
</dbReference>